<dbReference type="FunFam" id="1.10.287.130:FF:000001">
    <property type="entry name" value="Two-component sensor histidine kinase"/>
    <property type="match status" value="1"/>
</dbReference>
<dbReference type="InterPro" id="IPR005467">
    <property type="entry name" value="His_kinase_dom"/>
</dbReference>
<keyword evidence="6" id="KW-0902">Two-component regulatory system</keyword>
<comment type="catalytic activity">
    <reaction evidence="1">
        <text>ATP + protein L-histidine = ADP + protein N-phospho-L-histidine.</text>
        <dbReference type="EC" id="2.7.13.3"/>
    </reaction>
</comment>
<dbReference type="PROSITE" id="PS50109">
    <property type="entry name" value="HIS_KIN"/>
    <property type="match status" value="1"/>
</dbReference>
<dbReference type="InterPro" id="IPR035965">
    <property type="entry name" value="PAS-like_dom_sf"/>
</dbReference>
<dbReference type="Gene3D" id="1.10.287.130">
    <property type="match status" value="1"/>
</dbReference>
<evidence type="ECO:0000256" key="3">
    <source>
        <dbReference type="ARBA" id="ARBA00022553"/>
    </source>
</evidence>
<organism evidence="9 10">
    <name type="scientific">Spirosoma validum</name>
    <dbReference type="NCBI Taxonomy" id="2771355"/>
    <lineage>
        <taxon>Bacteria</taxon>
        <taxon>Pseudomonadati</taxon>
        <taxon>Bacteroidota</taxon>
        <taxon>Cytophagia</taxon>
        <taxon>Cytophagales</taxon>
        <taxon>Cytophagaceae</taxon>
        <taxon>Spirosoma</taxon>
    </lineage>
</organism>
<dbReference type="SUPFAM" id="SSF55785">
    <property type="entry name" value="PYP-like sensor domain (PAS domain)"/>
    <property type="match status" value="1"/>
</dbReference>
<dbReference type="InterPro" id="IPR013655">
    <property type="entry name" value="PAS_fold_3"/>
</dbReference>
<proteinExistence type="predicted"/>
<dbReference type="PANTHER" id="PTHR43711:SF1">
    <property type="entry name" value="HISTIDINE KINASE 1"/>
    <property type="match status" value="1"/>
</dbReference>
<feature type="domain" description="PAC" evidence="8">
    <location>
        <begin position="12"/>
        <end position="64"/>
    </location>
</feature>
<dbReference type="AlphaFoldDB" id="A0A927B8N5"/>
<dbReference type="Proteomes" id="UP000653797">
    <property type="component" value="Unassembled WGS sequence"/>
</dbReference>
<dbReference type="Pfam" id="PF00512">
    <property type="entry name" value="HisKA"/>
    <property type="match status" value="1"/>
</dbReference>
<dbReference type="Pfam" id="PF08447">
    <property type="entry name" value="PAS_3"/>
    <property type="match status" value="1"/>
</dbReference>
<evidence type="ECO:0000256" key="6">
    <source>
        <dbReference type="ARBA" id="ARBA00023012"/>
    </source>
</evidence>
<dbReference type="PROSITE" id="PS50113">
    <property type="entry name" value="PAC"/>
    <property type="match status" value="1"/>
</dbReference>
<evidence type="ECO:0000256" key="2">
    <source>
        <dbReference type="ARBA" id="ARBA00012438"/>
    </source>
</evidence>
<dbReference type="SUPFAM" id="SSF55874">
    <property type="entry name" value="ATPase domain of HSP90 chaperone/DNA topoisomerase II/histidine kinase"/>
    <property type="match status" value="1"/>
</dbReference>
<dbReference type="SUPFAM" id="SSF47384">
    <property type="entry name" value="Homodimeric domain of signal transducing histidine kinase"/>
    <property type="match status" value="1"/>
</dbReference>
<dbReference type="Gene3D" id="3.30.565.10">
    <property type="entry name" value="Histidine kinase-like ATPase, C-terminal domain"/>
    <property type="match status" value="1"/>
</dbReference>
<dbReference type="InterPro" id="IPR050736">
    <property type="entry name" value="Sensor_HK_Regulatory"/>
</dbReference>
<dbReference type="GO" id="GO:0000155">
    <property type="term" value="F:phosphorelay sensor kinase activity"/>
    <property type="evidence" value="ECO:0007669"/>
    <property type="project" value="InterPro"/>
</dbReference>
<dbReference type="EMBL" id="JACXAA010000031">
    <property type="protein sequence ID" value="MBD2757774.1"/>
    <property type="molecule type" value="Genomic_DNA"/>
</dbReference>
<evidence type="ECO:0000256" key="1">
    <source>
        <dbReference type="ARBA" id="ARBA00000085"/>
    </source>
</evidence>
<keyword evidence="5" id="KW-0418">Kinase</keyword>
<evidence type="ECO:0000313" key="9">
    <source>
        <dbReference type="EMBL" id="MBD2757774.1"/>
    </source>
</evidence>
<evidence type="ECO:0000313" key="10">
    <source>
        <dbReference type="Proteomes" id="UP000653797"/>
    </source>
</evidence>
<dbReference type="InterPro" id="IPR036097">
    <property type="entry name" value="HisK_dim/P_sf"/>
</dbReference>
<dbReference type="InterPro" id="IPR000700">
    <property type="entry name" value="PAS-assoc_C"/>
</dbReference>
<protein>
    <recommendedName>
        <fullName evidence="2">histidine kinase</fullName>
        <ecNumber evidence="2">2.7.13.3</ecNumber>
    </recommendedName>
</protein>
<dbReference type="InterPro" id="IPR000014">
    <property type="entry name" value="PAS"/>
</dbReference>
<dbReference type="NCBIfam" id="TIGR00229">
    <property type="entry name" value="sensory_box"/>
    <property type="match status" value="1"/>
</dbReference>
<dbReference type="InterPro" id="IPR003661">
    <property type="entry name" value="HisK_dim/P_dom"/>
</dbReference>
<dbReference type="CDD" id="cd00082">
    <property type="entry name" value="HisKA"/>
    <property type="match status" value="1"/>
</dbReference>
<evidence type="ECO:0000259" key="7">
    <source>
        <dbReference type="PROSITE" id="PS50109"/>
    </source>
</evidence>
<name>A0A927B8N5_9BACT</name>
<reference evidence="9" key="1">
    <citation type="submission" date="2020-09" db="EMBL/GenBank/DDBJ databases">
        <authorList>
            <person name="Kim M.K."/>
        </authorList>
    </citation>
    <scope>NUCLEOTIDE SEQUENCE</scope>
    <source>
        <strain evidence="9">BT704</strain>
    </source>
</reference>
<comment type="caution">
    <text evidence="9">The sequence shown here is derived from an EMBL/GenBank/DDBJ whole genome shotgun (WGS) entry which is preliminary data.</text>
</comment>
<keyword evidence="3" id="KW-0597">Phosphoprotein</keyword>
<accession>A0A927B8N5</accession>
<keyword evidence="4" id="KW-0808">Transferase</keyword>
<keyword evidence="10" id="KW-1185">Reference proteome</keyword>
<feature type="domain" description="Histidine kinase" evidence="7">
    <location>
        <begin position="75"/>
        <end position="209"/>
    </location>
</feature>
<dbReference type="InterPro" id="IPR036890">
    <property type="entry name" value="HATPase_C_sf"/>
</dbReference>
<dbReference type="PANTHER" id="PTHR43711">
    <property type="entry name" value="TWO-COMPONENT HISTIDINE KINASE"/>
    <property type="match status" value="1"/>
</dbReference>
<sequence length="209" mass="23792">MLTKAVEQQGLFDAKFRITRDDGVLRWMSGYGRVIEQHQGRSVRMSGIMFDITDRKVAQEALLQADQRKDEFLAMLAHELRNPLATVRNGLTILGLTGQADATTSQTVSMMNRQVDHLVRMVDDLLDVSRISRGKIELRWERLDLRDLVVDVLEAIRPQYELSHKGLHASFWPSALVLRGDATRLTQALTNLLTNGLRYTYATRARMGK</sequence>
<gene>
    <name evidence="9" type="ORF">IC230_33235</name>
</gene>
<evidence type="ECO:0000259" key="8">
    <source>
        <dbReference type="PROSITE" id="PS50113"/>
    </source>
</evidence>
<dbReference type="Gene3D" id="2.10.70.100">
    <property type="match status" value="1"/>
</dbReference>
<dbReference type="EC" id="2.7.13.3" evidence="2"/>
<evidence type="ECO:0000256" key="4">
    <source>
        <dbReference type="ARBA" id="ARBA00022679"/>
    </source>
</evidence>
<dbReference type="SMART" id="SM00388">
    <property type="entry name" value="HisKA"/>
    <property type="match status" value="1"/>
</dbReference>
<evidence type="ECO:0000256" key="5">
    <source>
        <dbReference type="ARBA" id="ARBA00022777"/>
    </source>
</evidence>